<dbReference type="EMBL" id="CP054550">
    <property type="protein sequence ID" value="QKQ29228.1"/>
    <property type="molecule type" value="Genomic_DNA"/>
</dbReference>
<evidence type="ECO:0000313" key="3">
    <source>
        <dbReference type="Proteomes" id="UP000509636"/>
    </source>
</evidence>
<name>A0A6N0I3Q9_STAHO</name>
<dbReference type="Pfam" id="PF06048">
    <property type="entry name" value="DUF927"/>
    <property type="match status" value="1"/>
</dbReference>
<feature type="domain" description="DUF927" evidence="1">
    <location>
        <begin position="39"/>
        <end position="312"/>
    </location>
</feature>
<gene>
    <name evidence="2" type="ORF">FOB69_09000</name>
</gene>
<sequence>MEQVTKEDVFNTINEAKHLQEIDKDSPTIPAPYHIKGKWLYREKEKKNNKGEVIEVMDIYVTSTPPLVTERYKDVESGEFYYELEFEDKKRKYQLPVSARDITQSKYLVELASKGLEITQNETSDLIKYLSIFRRYNNIPDFDVATRLGDVNGHFISPYQEDIKNNEYKLFNTDVGRQSLIKAFETKGDIKAYNKGVFQKIKDKPMVMMMFYGALGSILLKDFNVDPFVVELSGRTSSGKTFTLKICASIWGTRKLITEWNATDVSVERMASFFNSFPLLKDDTRKAQNISKIPTVVYQFSGGQSKGRGNSNRSIDYLEPWNNIMLSTGEVSIPDISEKGGVAGRVITLQDEPFPNMDKLEFGNIADVINENHGLLGKLFIKQYEENKGKYKESFKSATKYFYQKANDNEVMERISRGFALLQVTGEILNDIEGFEHDPYVITNQSFNSMLKNNKNIDKPVQMLEELLEKINANRGRIAYNKHHFHDNSELMAIYRDDFMLVMAPMIKELLGTEFNSTVKQWYERGYLETNKQGYQKNITFYGESQRGYAIKTEIINELGFNFKTEKNYS</sequence>
<dbReference type="Proteomes" id="UP000509636">
    <property type="component" value="Chromosome"/>
</dbReference>
<reference evidence="2 3" key="1">
    <citation type="submission" date="2019-09" db="EMBL/GenBank/DDBJ databases">
        <title>FDA dAtabase for Regulatory Grade micrObial Sequences (FDA-ARGOS): Supporting development and validation of Infectious Disease Dx tests.</title>
        <authorList>
            <person name="Sciortino C."/>
            <person name="Tallon L."/>
            <person name="Sadzewicz L."/>
            <person name="Vavikolanu K."/>
            <person name="Mehta A."/>
            <person name="Aluvathingal J."/>
            <person name="Nadendla S."/>
            <person name="Nandy P."/>
            <person name="Geyer C."/>
            <person name="Yan Y."/>
            <person name="Sichtig H."/>
        </authorList>
    </citation>
    <scope>NUCLEOTIDE SEQUENCE [LARGE SCALE GENOMIC DNA]</scope>
    <source>
        <strain evidence="2 3">FDAARGOS_661</strain>
    </source>
</reference>
<dbReference type="InterPro" id="IPR009270">
    <property type="entry name" value="DUF927"/>
</dbReference>
<dbReference type="AlphaFoldDB" id="A0A6N0I3Q9"/>
<accession>A0A6N0I3Q9</accession>
<organism evidence="2 3">
    <name type="scientific">Staphylococcus hominis</name>
    <dbReference type="NCBI Taxonomy" id="1290"/>
    <lineage>
        <taxon>Bacteria</taxon>
        <taxon>Bacillati</taxon>
        <taxon>Bacillota</taxon>
        <taxon>Bacilli</taxon>
        <taxon>Bacillales</taxon>
        <taxon>Staphylococcaceae</taxon>
        <taxon>Staphylococcus</taxon>
    </lineage>
</organism>
<protein>
    <submittedName>
        <fullName evidence="2">DUF927 domain-containing protein</fullName>
    </submittedName>
</protein>
<proteinExistence type="predicted"/>
<evidence type="ECO:0000313" key="2">
    <source>
        <dbReference type="EMBL" id="QKQ29228.1"/>
    </source>
</evidence>
<evidence type="ECO:0000259" key="1">
    <source>
        <dbReference type="Pfam" id="PF06048"/>
    </source>
</evidence>